<accession>A0A0L1JQB8</accession>
<dbReference type="InterPro" id="IPR025924">
    <property type="entry name" value="YHYH_dom"/>
</dbReference>
<dbReference type="AlphaFoldDB" id="A0A0L1JQB8"/>
<dbReference type="PATRIC" id="fig|1317121.7.peg.2978"/>
<evidence type="ECO:0000256" key="1">
    <source>
        <dbReference type="SAM" id="MobiDB-lite"/>
    </source>
</evidence>
<feature type="region of interest" description="Disordered" evidence="1">
    <location>
        <begin position="1"/>
        <end position="42"/>
    </location>
</feature>
<protein>
    <recommendedName>
        <fullName evidence="2">YHYH domain-containing protein</fullName>
    </recommendedName>
</protein>
<gene>
    <name evidence="3" type="ORF">ATO11_11500</name>
</gene>
<feature type="domain" description="YHYH" evidence="2">
    <location>
        <begin position="54"/>
        <end position="230"/>
    </location>
</feature>
<proteinExistence type="predicted"/>
<dbReference type="STRING" id="1317121.ATO11_11500"/>
<organism evidence="3 4">
    <name type="scientific">Pseudaestuariivita atlantica</name>
    <dbReference type="NCBI Taxonomy" id="1317121"/>
    <lineage>
        <taxon>Bacteria</taxon>
        <taxon>Pseudomonadati</taxon>
        <taxon>Pseudomonadota</taxon>
        <taxon>Alphaproteobacteria</taxon>
        <taxon>Rhodobacterales</taxon>
        <taxon>Paracoccaceae</taxon>
        <taxon>Pseudaestuariivita</taxon>
    </lineage>
</organism>
<sequence>MTAATAMTIGSASEEVSGGERCITSDATPTHQTGSFPNANSPNRVVAQSITYCVDATPDLTGRITERTNASGISVSGILFRPGTADWYDGSSPRGFSRDPSSGWRLEGMGSADALGIDAAFGHPDNRGLYHYHAASPAFLDGTEGTLIGYAADGFEIHYVGDAAQSSWRLKSGKRPTAPFGTYDGAFEQDWENVAGSGNLDQCNGAMTSAGTYAYFATDTFPFFPRCFKGTVSSDFLGRP</sequence>
<feature type="compositionally biased region" description="Polar residues" evidence="1">
    <location>
        <begin position="25"/>
        <end position="42"/>
    </location>
</feature>
<dbReference type="Proteomes" id="UP000036938">
    <property type="component" value="Unassembled WGS sequence"/>
</dbReference>
<reference evidence="3 4" key="1">
    <citation type="journal article" date="2015" name="Int. J. Syst. Evol. Microbiol.">
        <title>Aestuariivita atlantica sp. nov., isolated from deep sea sediment of the Atlantic Ocean.</title>
        <authorList>
            <person name="Li G."/>
            <person name="Lai Q."/>
            <person name="Du Y."/>
            <person name="Liu X."/>
            <person name="Sun F."/>
            <person name="Shao Z."/>
        </authorList>
    </citation>
    <scope>NUCLEOTIDE SEQUENCE [LARGE SCALE GENOMIC DNA]</scope>
    <source>
        <strain evidence="3 4">22II-S11-z3</strain>
    </source>
</reference>
<evidence type="ECO:0000259" key="2">
    <source>
        <dbReference type="Pfam" id="PF14240"/>
    </source>
</evidence>
<comment type="caution">
    <text evidence="3">The sequence shown here is derived from an EMBL/GenBank/DDBJ whole genome shotgun (WGS) entry which is preliminary data.</text>
</comment>
<evidence type="ECO:0000313" key="4">
    <source>
        <dbReference type="Proteomes" id="UP000036938"/>
    </source>
</evidence>
<name>A0A0L1JQB8_9RHOB</name>
<evidence type="ECO:0000313" key="3">
    <source>
        <dbReference type="EMBL" id="KNG93925.1"/>
    </source>
</evidence>
<keyword evidence="4" id="KW-1185">Reference proteome</keyword>
<dbReference type="Pfam" id="PF14240">
    <property type="entry name" value="YHYH"/>
    <property type="match status" value="1"/>
</dbReference>
<dbReference type="EMBL" id="AQQZ01000004">
    <property type="protein sequence ID" value="KNG93925.1"/>
    <property type="molecule type" value="Genomic_DNA"/>
</dbReference>